<dbReference type="AlphaFoldDB" id="A0A250IKY9"/>
<sequence>MGAQGGRKAPAEPGMVLRPLSPNASCFFGKPTSPCRDDVWEFKFASPRETMKDFQGRLYPLRAEELRAGPTKELIDFVRNPVGQRLFHVLLPWELFDLGDVVLGEVKLPEGLSHLNLVNAFWSVSGATGETGELTTLRLNVMGGFFDTPHVFWISLQPRSILPAEWAALTEKVDAGEAVCLGRAPTDNKRDACQSASMKAYFDFVSSKDVSGELTEVAQLLRRTSAAWSQTRSKDIPY</sequence>
<dbReference type="KEGG" id="mbd:MEBOL_005069"/>
<organism evidence="1 2">
    <name type="scientific">Melittangium boletus DSM 14713</name>
    <dbReference type="NCBI Taxonomy" id="1294270"/>
    <lineage>
        <taxon>Bacteria</taxon>
        <taxon>Pseudomonadati</taxon>
        <taxon>Myxococcota</taxon>
        <taxon>Myxococcia</taxon>
        <taxon>Myxococcales</taxon>
        <taxon>Cystobacterineae</taxon>
        <taxon>Archangiaceae</taxon>
        <taxon>Melittangium</taxon>
    </lineage>
</organism>
<evidence type="ECO:0000313" key="1">
    <source>
        <dbReference type="EMBL" id="ATB31606.1"/>
    </source>
</evidence>
<dbReference type="EMBL" id="CP022163">
    <property type="protein sequence ID" value="ATB31606.1"/>
    <property type="molecule type" value="Genomic_DNA"/>
</dbReference>
<dbReference type="Proteomes" id="UP000217289">
    <property type="component" value="Chromosome"/>
</dbReference>
<keyword evidence="2" id="KW-1185">Reference proteome</keyword>
<protein>
    <submittedName>
        <fullName evidence="1">Uncharacterized protein</fullName>
    </submittedName>
</protein>
<evidence type="ECO:0000313" key="2">
    <source>
        <dbReference type="Proteomes" id="UP000217289"/>
    </source>
</evidence>
<gene>
    <name evidence="1" type="ORF">MEBOL_005069</name>
</gene>
<proteinExistence type="predicted"/>
<accession>A0A250IKY9</accession>
<reference evidence="1 2" key="1">
    <citation type="submission" date="2017-06" db="EMBL/GenBank/DDBJ databases">
        <authorList>
            <person name="Kim H.J."/>
            <person name="Triplett B.A."/>
        </authorList>
    </citation>
    <scope>NUCLEOTIDE SEQUENCE [LARGE SCALE GENOMIC DNA]</scope>
    <source>
        <strain evidence="1 2">DSM 14713</strain>
    </source>
</reference>
<name>A0A250IKY9_9BACT</name>